<dbReference type="CDD" id="cd02440">
    <property type="entry name" value="AdoMet_MTases"/>
    <property type="match status" value="1"/>
</dbReference>
<dbReference type="InterPro" id="IPR029063">
    <property type="entry name" value="SAM-dependent_MTases_sf"/>
</dbReference>
<reference evidence="2 3" key="1">
    <citation type="submission" date="2020-08" db="EMBL/GenBank/DDBJ databases">
        <title>Genomic Encyclopedia of Type Strains, Phase IV (KMG-IV): sequencing the most valuable type-strain genomes for metagenomic binning, comparative biology and taxonomic classification.</title>
        <authorList>
            <person name="Goeker M."/>
        </authorList>
    </citation>
    <scope>NUCLEOTIDE SEQUENCE [LARGE SCALE GENOMIC DNA]</scope>
    <source>
        <strain evidence="2 3">DSM 22359</strain>
    </source>
</reference>
<name>A0A840UBC9_9GAMM</name>
<dbReference type="GO" id="GO:0008757">
    <property type="term" value="F:S-adenosylmethionine-dependent methyltransferase activity"/>
    <property type="evidence" value="ECO:0007669"/>
    <property type="project" value="InterPro"/>
</dbReference>
<dbReference type="EMBL" id="JACHFE010000002">
    <property type="protein sequence ID" value="MBB5320570.1"/>
    <property type="molecule type" value="Genomic_DNA"/>
</dbReference>
<sequence length="211" mass="23850">MPFYEERILPHLIDKACSLGQVMKLRSQLIPQAHGRVLEVGMGSGTNLEFYNPRTVEHLYGLEPSEGMRRKATANLERSPVTVEWLGLPGEQIPLPDESVDTVVLTFTLCTIPDWCKALQQMKRVLKPGGQLLFLEHGEAPHDTTRKWQHRITPGWKKIAGGCHLNRQIADLIRSAGFEIVELENLYMPRAPRIAGYLYKGRAICPESPEE</sequence>
<keyword evidence="2" id="KW-0808">Transferase</keyword>
<dbReference type="Proteomes" id="UP000591735">
    <property type="component" value="Unassembled WGS sequence"/>
</dbReference>
<dbReference type="InterPro" id="IPR052356">
    <property type="entry name" value="Thiol_S-MT"/>
</dbReference>
<dbReference type="SUPFAM" id="SSF53335">
    <property type="entry name" value="S-adenosyl-L-methionine-dependent methyltransferases"/>
    <property type="match status" value="1"/>
</dbReference>
<dbReference type="PANTHER" id="PTHR45036">
    <property type="entry name" value="METHYLTRANSFERASE LIKE 7B"/>
    <property type="match status" value="1"/>
</dbReference>
<proteinExistence type="predicted"/>
<evidence type="ECO:0000313" key="2">
    <source>
        <dbReference type="EMBL" id="MBB5320570.1"/>
    </source>
</evidence>
<dbReference type="AlphaFoldDB" id="A0A840UBC9"/>
<dbReference type="InterPro" id="IPR013216">
    <property type="entry name" value="Methyltransf_11"/>
</dbReference>
<dbReference type="PANTHER" id="PTHR45036:SF1">
    <property type="entry name" value="METHYLTRANSFERASE LIKE 7A"/>
    <property type="match status" value="1"/>
</dbReference>
<dbReference type="RefSeq" id="WP_183700479.1">
    <property type="nucleotide sequence ID" value="NZ_JACHFE010000002.1"/>
</dbReference>
<keyword evidence="2" id="KW-0830">Ubiquinone</keyword>
<dbReference type="GO" id="GO:0032259">
    <property type="term" value="P:methylation"/>
    <property type="evidence" value="ECO:0007669"/>
    <property type="project" value="UniProtKB-KW"/>
</dbReference>
<gene>
    <name evidence="2" type="ORF">HNR38_001042</name>
</gene>
<keyword evidence="2" id="KW-0489">Methyltransferase</keyword>
<dbReference type="Gene3D" id="3.40.50.150">
    <property type="entry name" value="Vaccinia Virus protein VP39"/>
    <property type="match status" value="1"/>
</dbReference>
<keyword evidence="3" id="KW-1185">Reference proteome</keyword>
<evidence type="ECO:0000313" key="3">
    <source>
        <dbReference type="Proteomes" id="UP000591735"/>
    </source>
</evidence>
<feature type="domain" description="Methyltransferase type 11" evidence="1">
    <location>
        <begin position="38"/>
        <end position="134"/>
    </location>
</feature>
<evidence type="ECO:0000259" key="1">
    <source>
        <dbReference type="Pfam" id="PF08241"/>
    </source>
</evidence>
<dbReference type="Pfam" id="PF08241">
    <property type="entry name" value="Methyltransf_11"/>
    <property type="match status" value="1"/>
</dbReference>
<accession>A0A840UBC9</accession>
<comment type="caution">
    <text evidence="2">The sequence shown here is derived from an EMBL/GenBank/DDBJ whole genome shotgun (WGS) entry which is preliminary data.</text>
</comment>
<organism evidence="2 3">
    <name type="scientific">Marinobacter oulmenensis</name>
    <dbReference type="NCBI Taxonomy" id="643747"/>
    <lineage>
        <taxon>Bacteria</taxon>
        <taxon>Pseudomonadati</taxon>
        <taxon>Pseudomonadota</taxon>
        <taxon>Gammaproteobacteria</taxon>
        <taxon>Pseudomonadales</taxon>
        <taxon>Marinobacteraceae</taxon>
        <taxon>Marinobacter</taxon>
    </lineage>
</organism>
<protein>
    <submittedName>
        <fullName evidence="2">Ubiquinone/menaquinone biosynthesis C-methylase UbiE</fullName>
    </submittedName>
</protein>